<evidence type="ECO:0000256" key="1">
    <source>
        <dbReference type="SAM" id="MobiDB-lite"/>
    </source>
</evidence>
<comment type="caution">
    <text evidence="2">The sequence shown here is derived from an EMBL/GenBank/DDBJ whole genome shotgun (WGS) entry which is preliminary data.</text>
</comment>
<feature type="region of interest" description="Disordered" evidence="1">
    <location>
        <begin position="300"/>
        <end position="393"/>
    </location>
</feature>
<feature type="compositionally biased region" description="Basic and acidic residues" evidence="1">
    <location>
        <begin position="345"/>
        <end position="360"/>
    </location>
</feature>
<name>A0A4Q2D6M8_9AGAR</name>
<reference evidence="2 3" key="1">
    <citation type="submission" date="2019-01" db="EMBL/GenBank/DDBJ databases">
        <title>Draft genome sequence of Psathyrella aberdarensis IHI B618.</title>
        <authorList>
            <person name="Buettner E."/>
            <person name="Kellner H."/>
        </authorList>
    </citation>
    <scope>NUCLEOTIDE SEQUENCE [LARGE SCALE GENOMIC DNA]</scope>
    <source>
        <strain evidence="2 3">IHI B618</strain>
    </source>
</reference>
<keyword evidence="3" id="KW-1185">Reference proteome</keyword>
<proteinExistence type="predicted"/>
<organism evidence="2 3">
    <name type="scientific">Candolleomyces aberdarensis</name>
    <dbReference type="NCBI Taxonomy" id="2316362"/>
    <lineage>
        <taxon>Eukaryota</taxon>
        <taxon>Fungi</taxon>
        <taxon>Dikarya</taxon>
        <taxon>Basidiomycota</taxon>
        <taxon>Agaricomycotina</taxon>
        <taxon>Agaricomycetes</taxon>
        <taxon>Agaricomycetidae</taxon>
        <taxon>Agaricales</taxon>
        <taxon>Agaricineae</taxon>
        <taxon>Psathyrellaceae</taxon>
        <taxon>Candolleomyces</taxon>
    </lineage>
</organism>
<feature type="compositionally biased region" description="Basic and acidic residues" evidence="1">
    <location>
        <begin position="382"/>
        <end position="393"/>
    </location>
</feature>
<sequence length="393" mass="44117">MNTHFAKDKARTMVKALYARDDGIGRGGITSLRTLKVDDIVVNKVQHPPSYRMMWKEGNGTEEVVLKAYGVLCGANLPPLKEKPSKRLNTATIRGLRQHVRITGLGIEEFGVGVKNLGRIYKTLSGAIHGKGLHEIQFVPYEGYDALDSHARYFTDRSHAPHEKNQAFPSIVDPYNVLADIRPDYFIHGEDNRVEYCKETGNGMHELYDPSLFRSGDIVEVAFSCVCVEVKNGYHKLILNLRAVTLIDDSIRKDAEEAQKEKRREPTKKVTARSTRKRLYVDMDSFAERAAIPASKIDEKTDEYRVTEDGGEDVRGEGAFGLTEELDEENETGRDGHVTEPVGRTTDEERRNLTREEGGASRKPYQGGQGEWHGTGVATSETNDRSEKMDTDE</sequence>
<dbReference type="EMBL" id="SDEE01000825">
    <property type="protein sequence ID" value="RXW13815.1"/>
    <property type="molecule type" value="Genomic_DNA"/>
</dbReference>
<dbReference type="Proteomes" id="UP000290288">
    <property type="component" value="Unassembled WGS sequence"/>
</dbReference>
<dbReference type="AlphaFoldDB" id="A0A4Q2D6M8"/>
<gene>
    <name evidence="2" type="ORF">EST38_g12043</name>
</gene>
<dbReference type="OrthoDB" id="3269456at2759"/>
<evidence type="ECO:0000313" key="2">
    <source>
        <dbReference type="EMBL" id="RXW13815.1"/>
    </source>
</evidence>
<feature type="compositionally biased region" description="Basic and acidic residues" evidence="1">
    <location>
        <begin position="300"/>
        <end position="316"/>
    </location>
</feature>
<protein>
    <submittedName>
        <fullName evidence="2">Uncharacterized protein</fullName>
    </submittedName>
</protein>
<evidence type="ECO:0000313" key="3">
    <source>
        <dbReference type="Proteomes" id="UP000290288"/>
    </source>
</evidence>
<accession>A0A4Q2D6M8</accession>
<dbReference type="STRING" id="2316362.A0A4Q2D6M8"/>